<dbReference type="Gene3D" id="1.20.120.1080">
    <property type="match status" value="1"/>
</dbReference>
<dbReference type="Proteomes" id="UP000254575">
    <property type="component" value="Unassembled WGS sequence"/>
</dbReference>
<keyword evidence="4" id="KW-0378">Hydrolase</keyword>
<dbReference type="InterPro" id="IPR010222">
    <property type="entry name" value="RNA_helicase_HrpA"/>
</dbReference>
<sequence>MTTSLPQNFSHILCQDRHALRSLAYKIRQRERRGLPAEQMHEKYLKQYQSSNTAYQQRLAQLPKPALNADLPVLAKQAEIRHLIEHHQVVIISGETGSGKTTQLPQICLDLGLGAAGMIAHTQPRRIAARSVADRIAEELGVALGSSVGYQVRFDEQISEQTAVKLMTDGMLLAETLSDKFLSQYEVIIVDEAHERSLNIDFLLGYLRQLLPKRPDLKVIITSATIDTEKFAAHFNNAPIINVSGRSYPVEIRYREALPDSDMQDNILQAVEELDHESRGDILIFFPTERDIREAADSLRKANLRDTEIQPLFGRLSLAEQNAVFHPKGKRRIVLATNVAETSLTVPRIKYVIDTGTARISRYSLRSKTQRLPIEAISQAAANQRAGRCGRLSAGICIRLYSEEDFKQRPAFTEPEILRTNLAAVILQMLVLHLGDIAAFPFVDSPDQRQINDGYRLLFELRAVDEDNRLTALGKKMAHLPVDPRFARIVYAAEDNACLHEALIIIAALSIQDPRERPFGAEAQADMRQGEFADKHSDFQTLLNLFAAYSDARREYSNNKLRTWCKHYFLNAQRMREWRELTNQLMRDAHQQKLRINDFKPAPNRRQQDNLVEGSKGNLGFDNPHLPLLHRSLLAGFLDQVGLWDEQNKDYTGPRHRKFSIFPASVLAKQRPQAIMAASIVEINRIFARHCAPIELHELENLAAHITKRQYSNPHWSKKAGNVMAEESLLLYGLPIVAGRKKPFAKQNPALAHDIFVQEALVTGEIHSRLSVIAENIALWQELQTLEDKTRSRGILIDEQALADFYFQRLPEKVHSVVSLEQWAKQKGEAALKMQASDLLQNEADISAQEYPEHINIRGQRFQLQYQFDPGSEADGVTVLVPLTALNALEAEDFERLVPAMLEEKIEALLRRLPKVWRRQLVPIPDFARALHERLQDSAAPLAQALSNGIWQMKGLRIPLEDFDESKLEAHYRMNFRLLDPRKRPLAEGRDLAALKVRYQAQAAAQFQERSRSKLADGQPVQDWQWTQLPDSEKMAGGIIGYPALTLEKGQLFMRLHDNPEQAARAHHEGLRHLLAQKLSSQGKYLKKNLPQLNTMSLHYRKISHDNLLADDIFMALIERVCLSEGKALRSQSQFDAALAQGEKHLISAGNELAAQLSQLLSEYSRLNERLRQCKHKSAKADISAQITRLVFPDFIRQTAAAKLPDLLRYIKAANLRLDKLEREPLKDAMRQSALNPWQALLDKSLSQQGISKPSDSQNAALLAYAYALEEYRIQTFAQEIGSKGKISEKILADLAEKLPHGKE</sequence>
<dbReference type="SMART" id="SM00487">
    <property type="entry name" value="DEXDc"/>
    <property type="match status" value="1"/>
</dbReference>
<accession>A0A380MZY7</accession>
<keyword evidence="12" id="KW-1185">Reference proteome</keyword>
<evidence type="ECO:0000256" key="5">
    <source>
        <dbReference type="ARBA" id="ARBA00022806"/>
    </source>
</evidence>
<reference evidence="11 12" key="1">
    <citation type="submission" date="2018-06" db="EMBL/GenBank/DDBJ databases">
        <authorList>
            <consortium name="Pathogen Informatics"/>
            <person name="Doyle S."/>
        </authorList>
    </citation>
    <scope>NUCLEOTIDE SEQUENCE [LARGE SCALE GENOMIC DNA]</scope>
    <source>
        <strain evidence="11 12">NCTC10717</strain>
    </source>
</reference>
<dbReference type="Pfam" id="PF21010">
    <property type="entry name" value="HA2_C"/>
    <property type="match status" value="1"/>
</dbReference>
<evidence type="ECO:0000259" key="9">
    <source>
        <dbReference type="PROSITE" id="PS51192"/>
    </source>
</evidence>
<dbReference type="SMART" id="SM00382">
    <property type="entry name" value="AAA"/>
    <property type="match status" value="1"/>
</dbReference>
<dbReference type="Gene3D" id="3.40.50.300">
    <property type="entry name" value="P-loop containing nucleotide triphosphate hydrolases"/>
    <property type="match status" value="2"/>
</dbReference>
<dbReference type="GO" id="GO:0016787">
    <property type="term" value="F:hydrolase activity"/>
    <property type="evidence" value="ECO:0007669"/>
    <property type="project" value="UniProtKB-KW"/>
</dbReference>
<evidence type="ECO:0000256" key="3">
    <source>
        <dbReference type="ARBA" id="ARBA00022741"/>
    </source>
</evidence>
<evidence type="ECO:0000256" key="6">
    <source>
        <dbReference type="ARBA" id="ARBA00022840"/>
    </source>
</evidence>
<dbReference type="GO" id="GO:0005524">
    <property type="term" value="F:ATP binding"/>
    <property type="evidence" value="ECO:0007669"/>
    <property type="project" value="UniProtKB-KW"/>
</dbReference>
<dbReference type="SMART" id="SM00490">
    <property type="entry name" value="HELICc"/>
    <property type="match status" value="1"/>
</dbReference>
<dbReference type="EMBL" id="UHIA01000004">
    <property type="protein sequence ID" value="SUO97443.1"/>
    <property type="molecule type" value="Genomic_DNA"/>
</dbReference>
<feature type="domain" description="Helicase ATP-binding" evidence="9">
    <location>
        <begin position="81"/>
        <end position="244"/>
    </location>
</feature>
<dbReference type="InterPro" id="IPR011545">
    <property type="entry name" value="DEAD/DEAH_box_helicase_dom"/>
</dbReference>
<dbReference type="InterPro" id="IPR001650">
    <property type="entry name" value="Helicase_C-like"/>
</dbReference>
<feature type="domain" description="Helicase C-terminal" evidence="10">
    <location>
        <begin position="266"/>
        <end position="433"/>
    </location>
</feature>
<dbReference type="EC" id="3.6.4.13" evidence="2"/>
<dbReference type="InterPro" id="IPR027417">
    <property type="entry name" value="P-loop_NTPase"/>
</dbReference>
<gene>
    <name evidence="11" type="ORF">NCTC10717_01454</name>
</gene>
<dbReference type="NCBIfam" id="TIGR01967">
    <property type="entry name" value="DEAH_box_HrpA"/>
    <property type="match status" value="1"/>
</dbReference>
<dbReference type="PROSITE" id="PS51194">
    <property type="entry name" value="HELICASE_CTER"/>
    <property type="match status" value="1"/>
</dbReference>
<dbReference type="GO" id="GO:0003724">
    <property type="term" value="F:RNA helicase activity"/>
    <property type="evidence" value="ECO:0007669"/>
    <property type="project" value="UniProtKB-EC"/>
</dbReference>
<dbReference type="InterPro" id="IPR048333">
    <property type="entry name" value="HA2_WH"/>
</dbReference>
<evidence type="ECO:0000313" key="11">
    <source>
        <dbReference type="EMBL" id="SUO97443.1"/>
    </source>
</evidence>
<proteinExistence type="inferred from homology"/>
<dbReference type="FunFam" id="1.20.120.1080:FF:000005">
    <property type="entry name" value="ATP-dependent helicase HrpA"/>
    <property type="match status" value="1"/>
</dbReference>
<keyword evidence="5 11" id="KW-0347">Helicase</keyword>
<dbReference type="InterPro" id="IPR014001">
    <property type="entry name" value="Helicase_ATP-bd"/>
</dbReference>
<feature type="coiled-coil region" evidence="8">
    <location>
        <begin position="1150"/>
        <end position="1177"/>
    </location>
</feature>
<keyword evidence="8" id="KW-0175">Coiled coil</keyword>
<dbReference type="Pfam" id="PF04408">
    <property type="entry name" value="WHD_HA2"/>
    <property type="match status" value="1"/>
</dbReference>
<dbReference type="Pfam" id="PF00270">
    <property type="entry name" value="DEAD"/>
    <property type="match status" value="1"/>
</dbReference>
<dbReference type="SUPFAM" id="SSF52540">
    <property type="entry name" value="P-loop containing nucleoside triphosphate hydrolases"/>
    <property type="match status" value="1"/>
</dbReference>
<dbReference type="RefSeq" id="WP_115218635.1">
    <property type="nucleotide sequence ID" value="NZ_UHIA01000004.1"/>
</dbReference>
<dbReference type="PANTHER" id="PTHR18934:SF99">
    <property type="entry name" value="ATP-DEPENDENT RNA HELICASE DHX37-RELATED"/>
    <property type="match status" value="1"/>
</dbReference>
<dbReference type="CDD" id="cd18791">
    <property type="entry name" value="SF2_C_RHA"/>
    <property type="match status" value="1"/>
</dbReference>
<dbReference type="GO" id="GO:0003723">
    <property type="term" value="F:RNA binding"/>
    <property type="evidence" value="ECO:0007669"/>
    <property type="project" value="TreeGrafter"/>
</dbReference>
<dbReference type="InterPro" id="IPR003593">
    <property type="entry name" value="AAA+_ATPase"/>
</dbReference>
<evidence type="ECO:0000256" key="7">
    <source>
        <dbReference type="ARBA" id="ARBA00047984"/>
    </source>
</evidence>
<dbReference type="InterPro" id="IPR007502">
    <property type="entry name" value="Helicase-assoc_dom"/>
</dbReference>
<evidence type="ECO:0000259" key="10">
    <source>
        <dbReference type="PROSITE" id="PS51194"/>
    </source>
</evidence>
<dbReference type="PANTHER" id="PTHR18934">
    <property type="entry name" value="ATP-DEPENDENT RNA HELICASE"/>
    <property type="match status" value="1"/>
</dbReference>
<comment type="catalytic activity">
    <reaction evidence="7">
        <text>ATP + H2O = ADP + phosphate + H(+)</text>
        <dbReference type="Rhea" id="RHEA:13065"/>
        <dbReference type="ChEBI" id="CHEBI:15377"/>
        <dbReference type="ChEBI" id="CHEBI:15378"/>
        <dbReference type="ChEBI" id="CHEBI:30616"/>
        <dbReference type="ChEBI" id="CHEBI:43474"/>
        <dbReference type="ChEBI" id="CHEBI:456216"/>
        <dbReference type="EC" id="3.6.4.13"/>
    </reaction>
</comment>
<dbReference type="SMART" id="SM00847">
    <property type="entry name" value="HA2"/>
    <property type="match status" value="1"/>
</dbReference>
<evidence type="ECO:0000256" key="2">
    <source>
        <dbReference type="ARBA" id="ARBA00012552"/>
    </source>
</evidence>
<dbReference type="Pfam" id="PF07717">
    <property type="entry name" value="OB_NTP_bind"/>
    <property type="match status" value="1"/>
</dbReference>
<evidence type="ECO:0000256" key="8">
    <source>
        <dbReference type="SAM" id="Coils"/>
    </source>
</evidence>
<evidence type="ECO:0000256" key="1">
    <source>
        <dbReference type="ARBA" id="ARBA00008792"/>
    </source>
</evidence>
<dbReference type="InterPro" id="IPR024590">
    <property type="entry name" value="HrpA_C"/>
</dbReference>
<dbReference type="OrthoDB" id="9805617at2"/>
<protein>
    <recommendedName>
        <fullName evidence="2">RNA helicase</fullName>
        <ecNumber evidence="2">3.6.4.13</ecNumber>
    </recommendedName>
</protein>
<organism evidence="11 12">
    <name type="scientific">Suttonella indologenes</name>
    <dbReference type="NCBI Taxonomy" id="13276"/>
    <lineage>
        <taxon>Bacteria</taxon>
        <taxon>Pseudomonadati</taxon>
        <taxon>Pseudomonadota</taxon>
        <taxon>Gammaproteobacteria</taxon>
        <taxon>Cardiobacteriales</taxon>
        <taxon>Cardiobacteriaceae</taxon>
        <taxon>Suttonella</taxon>
    </lineage>
</organism>
<dbReference type="Pfam" id="PF11898">
    <property type="entry name" value="DUF3418"/>
    <property type="match status" value="1"/>
</dbReference>
<keyword evidence="3" id="KW-0547">Nucleotide-binding</keyword>
<evidence type="ECO:0000313" key="12">
    <source>
        <dbReference type="Proteomes" id="UP000254575"/>
    </source>
</evidence>
<dbReference type="PROSITE" id="PS51192">
    <property type="entry name" value="HELICASE_ATP_BIND_1"/>
    <property type="match status" value="1"/>
</dbReference>
<comment type="similarity">
    <text evidence="1">Belongs to the DEAD box helicase family. DEAH subfamily.</text>
</comment>
<keyword evidence="6" id="KW-0067">ATP-binding</keyword>
<dbReference type="FunFam" id="3.40.50.300:FF:000578">
    <property type="entry name" value="probable ATP-dependent RNA helicase DHX35"/>
    <property type="match status" value="1"/>
</dbReference>
<dbReference type="Pfam" id="PF00271">
    <property type="entry name" value="Helicase_C"/>
    <property type="match status" value="1"/>
</dbReference>
<name>A0A380MZY7_9GAMM</name>
<dbReference type="InterPro" id="IPR011709">
    <property type="entry name" value="DEAD-box_helicase_OB_fold"/>
</dbReference>
<evidence type="ECO:0000256" key="4">
    <source>
        <dbReference type="ARBA" id="ARBA00022801"/>
    </source>
</evidence>